<comment type="subcellular location">
    <subcellularLocation>
        <location evidence="2">Cytoplasm</location>
        <location evidence="2">Cytoskeleton</location>
        <location evidence="2">Spindle</location>
    </subcellularLocation>
    <subcellularLocation>
        <location evidence="1">Nucleus</location>
    </subcellularLocation>
</comment>
<dbReference type="GO" id="GO:0060236">
    <property type="term" value="P:regulation of mitotic spindle organization"/>
    <property type="evidence" value="ECO:0007669"/>
    <property type="project" value="InterPro"/>
</dbReference>
<evidence type="ECO:0000256" key="1">
    <source>
        <dbReference type="ARBA" id="ARBA00004123"/>
    </source>
</evidence>
<dbReference type="AlphaFoldDB" id="A0AAW1QSG5"/>
<feature type="compositionally biased region" description="Low complexity" evidence="8">
    <location>
        <begin position="66"/>
        <end position="97"/>
    </location>
</feature>
<dbReference type="GO" id="GO:0005819">
    <property type="term" value="C:spindle"/>
    <property type="evidence" value="ECO:0007669"/>
    <property type="project" value="UniProtKB-SubCell"/>
</dbReference>
<dbReference type="InterPro" id="IPR009675">
    <property type="entry name" value="TPX2_fam"/>
</dbReference>
<dbReference type="PANTHER" id="PTHR14326:SF44">
    <property type="entry name" value="TARGETING PROTEIN FOR XKLP2"/>
    <property type="match status" value="1"/>
</dbReference>
<feature type="compositionally biased region" description="Basic and acidic residues" evidence="8">
    <location>
        <begin position="397"/>
        <end position="407"/>
    </location>
</feature>
<feature type="domain" description="TPX2 central" evidence="10">
    <location>
        <begin position="202"/>
        <end position="326"/>
    </location>
</feature>
<feature type="compositionally biased region" description="Polar residues" evidence="8">
    <location>
        <begin position="98"/>
        <end position="109"/>
    </location>
</feature>
<evidence type="ECO:0000256" key="2">
    <source>
        <dbReference type="ARBA" id="ARBA00004186"/>
    </source>
</evidence>
<evidence type="ECO:0000313" key="11">
    <source>
        <dbReference type="EMBL" id="KAK9824414.1"/>
    </source>
</evidence>
<evidence type="ECO:0008006" key="13">
    <source>
        <dbReference type="Google" id="ProtNLM"/>
    </source>
</evidence>
<evidence type="ECO:0000256" key="3">
    <source>
        <dbReference type="ARBA" id="ARBA00005885"/>
    </source>
</evidence>
<sequence length="589" mass="65095">MADSTVPGSSTAIDPHFEFNAPQFYDFDRMSVDGSEMQGDTWFDTAATKGLRSPVPKPKPTVEQLAAAQEAASTAATSETTEAESKPAAAAKPKVPSNLVTSWGPTNEETLNRALQPRVAMPARSTKPLTEPMDVEFNTAKRRRLHNMETRAGSGDVEMGTTPQWKSLAQQVVEFQRKTPQRFHTRAKQDDVPQCPPHEEAHITDAKAPRFATDSRKRPSHFKSREELEAEEMQSMPHFHARPVNPLIMAGSGQYGVPKVDPRPLTEAHSPHLATDRRAAAHPAVPQDEAPAPAFKAQPLNKRILEGRTFEPKRNEQPLTQPQSPKLSRSTRSQAQAADPAPFVFKAKAAPVHDDTRTTRSQQKRQAAQQGPTVPRPFSLTTDKRGESKTSSLQRALAEKAEAEKAARSFRAGPVPPTNHRPAVLPKPAEATITVPAPFALASEARHEEAAVLRELQNTWEEEQRQAQAHFKARPVMVAEPFAVEPSDKPVTVPEGPKLALEERSLLRHQFDAEMAAKERMLEAEKRAKEAKRRKEEEEAVKAYRKGLAFKARPMPNFNAPFLPGLSAAKLTESRSPAFCTRSRTKIGQ</sequence>
<evidence type="ECO:0000256" key="7">
    <source>
        <dbReference type="SAM" id="Coils"/>
    </source>
</evidence>
<dbReference type="Pfam" id="PF06886">
    <property type="entry name" value="TPX2"/>
    <property type="match status" value="1"/>
</dbReference>
<keyword evidence="12" id="KW-1185">Reference proteome</keyword>
<reference evidence="11 12" key="1">
    <citation type="journal article" date="2024" name="Nat. Commun.">
        <title>Phylogenomics reveals the evolutionary origins of lichenization in chlorophyte algae.</title>
        <authorList>
            <person name="Puginier C."/>
            <person name="Libourel C."/>
            <person name="Otte J."/>
            <person name="Skaloud P."/>
            <person name="Haon M."/>
            <person name="Grisel S."/>
            <person name="Petersen M."/>
            <person name="Berrin J.G."/>
            <person name="Delaux P.M."/>
            <person name="Dal Grande F."/>
            <person name="Keller J."/>
        </authorList>
    </citation>
    <scope>NUCLEOTIDE SEQUENCE [LARGE SCALE GENOMIC DNA]</scope>
    <source>
        <strain evidence="11 12">SAG 2043</strain>
    </source>
</reference>
<feature type="region of interest" description="Disordered" evidence="8">
    <location>
        <begin position="47"/>
        <end position="129"/>
    </location>
</feature>
<dbReference type="Pfam" id="PF12214">
    <property type="entry name" value="TPX2_importin"/>
    <property type="match status" value="1"/>
</dbReference>
<feature type="region of interest" description="Disordered" evidence="8">
    <location>
        <begin position="179"/>
        <end position="429"/>
    </location>
</feature>
<gene>
    <name evidence="11" type="ORF">WJX72_010115</name>
</gene>
<feature type="compositionally biased region" description="Basic and acidic residues" evidence="8">
    <location>
        <begin position="187"/>
        <end position="227"/>
    </location>
</feature>
<keyword evidence="4" id="KW-0963">Cytoplasm</keyword>
<protein>
    <recommendedName>
        <fullName evidence="13">TPX2 C-terminal domain-containing protein</fullName>
    </recommendedName>
</protein>
<dbReference type="EMBL" id="JALJOR010000002">
    <property type="protein sequence ID" value="KAK9824414.1"/>
    <property type="molecule type" value="Genomic_DNA"/>
</dbReference>
<comment type="caution">
    <text evidence="11">The sequence shown here is derived from an EMBL/GenBank/DDBJ whole genome shotgun (WGS) entry which is preliminary data.</text>
</comment>
<proteinExistence type="inferred from homology"/>
<dbReference type="InterPro" id="IPR027330">
    <property type="entry name" value="TPX2_central_dom"/>
</dbReference>
<feature type="domain" description="TPX2 C-terminal" evidence="9">
    <location>
        <begin position="498"/>
        <end position="572"/>
    </location>
</feature>
<feature type="compositionally biased region" description="Low complexity" evidence="8">
    <location>
        <begin position="337"/>
        <end position="350"/>
    </location>
</feature>
<name>A0AAW1QSG5_9CHLO</name>
<feature type="compositionally biased region" description="Polar residues" evidence="8">
    <location>
        <begin position="317"/>
        <end position="336"/>
    </location>
</feature>
<accession>A0AAW1QSG5</accession>
<keyword evidence="6" id="KW-0539">Nucleus</keyword>
<organism evidence="11 12">
    <name type="scientific">[Myrmecia] bisecta</name>
    <dbReference type="NCBI Taxonomy" id="41462"/>
    <lineage>
        <taxon>Eukaryota</taxon>
        <taxon>Viridiplantae</taxon>
        <taxon>Chlorophyta</taxon>
        <taxon>core chlorophytes</taxon>
        <taxon>Trebouxiophyceae</taxon>
        <taxon>Trebouxiales</taxon>
        <taxon>Trebouxiaceae</taxon>
        <taxon>Myrmecia</taxon>
    </lineage>
</organism>
<evidence type="ECO:0000256" key="8">
    <source>
        <dbReference type="SAM" id="MobiDB-lite"/>
    </source>
</evidence>
<evidence type="ECO:0000256" key="4">
    <source>
        <dbReference type="ARBA" id="ARBA00022490"/>
    </source>
</evidence>
<keyword evidence="7" id="KW-0175">Coiled coil</keyword>
<comment type="similarity">
    <text evidence="3">Belongs to the TPX2 family.</text>
</comment>
<keyword evidence="5" id="KW-0206">Cytoskeleton</keyword>
<dbReference type="InterPro" id="IPR027329">
    <property type="entry name" value="TPX2_C"/>
</dbReference>
<feature type="compositionally biased region" description="Basic and acidic residues" evidence="8">
    <location>
        <begin position="260"/>
        <end position="279"/>
    </location>
</feature>
<dbReference type="Proteomes" id="UP001489004">
    <property type="component" value="Unassembled WGS sequence"/>
</dbReference>
<dbReference type="GO" id="GO:0005874">
    <property type="term" value="C:microtubule"/>
    <property type="evidence" value="ECO:0007669"/>
    <property type="project" value="InterPro"/>
</dbReference>
<feature type="compositionally biased region" description="Polar residues" evidence="8">
    <location>
        <begin position="359"/>
        <end position="372"/>
    </location>
</feature>
<dbReference type="PANTHER" id="PTHR14326">
    <property type="entry name" value="TARGETING PROTEIN FOR XKLP2"/>
    <property type="match status" value="1"/>
</dbReference>
<dbReference type="GO" id="GO:0005634">
    <property type="term" value="C:nucleus"/>
    <property type="evidence" value="ECO:0007669"/>
    <property type="project" value="UniProtKB-SubCell"/>
</dbReference>
<evidence type="ECO:0000256" key="6">
    <source>
        <dbReference type="ARBA" id="ARBA00023242"/>
    </source>
</evidence>
<feature type="coiled-coil region" evidence="7">
    <location>
        <begin position="514"/>
        <end position="546"/>
    </location>
</feature>
<feature type="compositionally biased region" description="Basic and acidic residues" evidence="8">
    <location>
        <begin position="303"/>
        <end position="316"/>
    </location>
</feature>
<evidence type="ECO:0000256" key="5">
    <source>
        <dbReference type="ARBA" id="ARBA00023212"/>
    </source>
</evidence>
<evidence type="ECO:0000259" key="9">
    <source>
        <dbReference type="Pfam" id="PF06886"/>
    </source>
</evidence>
<evidence type="ECO:0000313" key="12">
    <source>
        <dbReference type="Proteomes" id="UP001489004"/>
    </source>
</evidence>
<evidence type="ECO:0000259" key="10">
    <source>
        <dbReference type="Pfam" id="PF12214"/>
    </source>
</evidence>